<dbReference type="OrthoDB" id="8758794at2"/>
<evidence type="ECO:0008006" key="6">
    <source>
        <dbReference type="Google" id="ProtNLM"/>
    </source>
</evidence>
<evidence type="ECO:0000313" key="3">
    <source>
        <dbReference type="EMBL" id="QBQ37540.1"/>
    </source>
</evidence>
<protein>
    <recommendedName>
        <fullName evidence="6">Pilus assembly protein</fullName>
    </recommendedName>
</protein>
<evidence type="ECO:0000313" key="2">
    <source>
        <dbReference type="EMBL" id="GGY91111.1"/>
    </source>
</evidence>
<accession>A0A4P7BGX1</accession>
<feature type="signal peptide" evidence="1">
    <location>
        <begin position="1"/>
        <end position="19"/>
    </location>
</feature>
<evidence type="ECO:0000313" key="5">
    <source>
        <dbReference type="Proteomes" id="UP000619512"/>
    </source>
</evidence>
<dbReference type="EMBL" id="BMWW01000004">
    <property type="protein sequence ID" value="GGY91111.1"/>
    <property type="molecule type" value="Genomic_DNA"/>
</dbReference>
<dbReference type="EMBL" id="CP038026">
    <property type="protein sequence ID" value="QBQ37540.1"/>
    <property type="molecule type" value="Genomic_DNA"/>
</dbReference>
<reference evidence="2" key="3">
    <citation type="submission" date="2022-12" db="EMBL/GenBank/DDBJ databases">
        <authorList>
            <person name="Sun Q."/>
            <person name="Kim S."/>
        </authorList>
    </citation>
    <scope>NUCLEOTIDE SEQUENCE</scope>
    <source>
        <strain evidence="2">KCTC 12344</strain>
    </source>
</reference>
<keyword evidence="1" id="KW-0732">Signal</keyword>
<reference evidence="2" key="1">
    <citation type="journal article" date="2014" name="Int. J. Syst. Evol. Microbiol.">
        <title>Complete genome sequence of Corynebacterium casei LMG S-19264T (=DSM 44701T), isolated from a smear-ripened cheese.</title>
        <authorList>
            <consortium name="US DOE Joint Genome Institute (JGI-PGF)"/>
            <person name="Walter F."/>
            <person name="Albersmeier A."/>
            <person name="Kalinowski J."/>
            <person name="Ruckert C."/>
        </authorList>
    </citation>
    <scope>NUCLEOTIDE SEQUENCE</scope>
    <source>
        <strain evidence="2">KCTC 12344</strain>
    </source>
</reference>
<dbReference type="AlphaFoldDB" id="A0A4P7BGX1"/>
<dbReference type="Proteomes" id="UP000294359">
    <property type="component" value="Chromosome"/>
</dbReference>
<evidence type="ECO:0000256" key="1">
    <source>
        <dbReference type="SAM" id="SignalP"/>
    </source>
</evidence>
<keyword evidence="4" id="KW-1185">Reference proteome</keyword>
<gene>
    <name evidence="3" type="ORF">E1742_16230</name>
    <name evidence="2" type="ORF">GCM10007388_25450</name>
</gene>
<proteinExistence type="predicted"/>
<feature type="chain" id="PRO_5044606830" description="Pilus assembly protein" evidence="1">
    <location>
        <begin position="20"/>
        <end position="81"/>
    </location>
</feature>
<name>A0A4P7BGX1_9BURK</name>
<sequence length="81" mass="8252">MIARSLLIALALCGLPACAPASLATSGTTLRAIVASQTIPTQPRRETGTDGSAAVAAYANYQQSYVTPQTHADNAAFGSTK</sequence>
<evidence type="ECO:0000313" key="4">
    <source>
        <dbReference type="Proteomes" id="UP000294359"/>
    </source>
</evidence>
<dbReference type="Proteomes" id="UP000619512">
    <property type="component" value="Unassembled WGS sequence"/>
</dbReference>
<dbReference type="RefSeq" id="WP_134386022.1">
    <property type="nucleotide sequence ID" value="NZ_BMWW01000004.1"/>
</dbReference>
<organism evidence="2 5">
    <name type="scientific">Pseudoduganella plicata</name>
    <dbReference type="NCBI Taxonomy" id="321984"/>
    <lineage>
        <taxon>Bacteria</taxon>
        <taxon>Pseudomonadati</taxon>
        <taxon>Pseudomonadota</taxon>
        <taxon>Betaproteobacteria</taxon>
        <taxon>Burkholderiales</taxon>
        <taxon>Oxalobacteraceae</taxon>
        <taxon>Telluria group</taxon>
        <taxon>Pseudoduganella</taxon>
    </lineage>
</organism>
<reference evidence="3 4" key="2">
    <citation type="submission" date="2019-03" db="EMBL/GenBank/DDBJ databases">
        <title>Draft Genome Sequences of Six Type Strains of the Genus Massilia.</title>
        <authorList>
            <person name="Miess H."/>
            <person name="Frediansyhah A."/>
            <person name="Gross H."/>
        </authorList>
    </citation>
    <scope>NUCLEOTIDE SEQUENCE [LARGE SCALE GENOMIC DNA]</scope>
    <source>
        <strain evidence="3 4">DSM 17505</strain>
    </source>
</reference>